<dbReference type="EMBL" id="FODS01000002">
    <property type="protein sequence ID" value="SEO17689.1"/>
    <property type="molecule type" value="Genomic_DNA"/>
</dbReference>
<evidence type="ECO:0000313" key="3">
    <source>
        <dbReference type="EMBL" id="SEO17689.1"/>
    </source>
</evidence>
<dbReference type="Pfam" id="PF01266">
    <property type="entry name" value="DAO"/>
    <property type="match status" value="1"/>
</dbReference>
<dbReference type="GO" id="GO:0005737">
    <property type="term" value="C:cytoplasm"/>
    <property type="evidence" value="ECO:0007669"/>
    <property type="project" value="TreeGrafter"/>
</dbReference>
<dbReference type="SUPFAM" id="SSF51905">
    <property type="entry name" value="FAD/NAD(P)-binding domain"/>
    <property type="match status" value="1"/>
</dbReference>
<dbReference type="RefSeq" id="WP_093115060.1">
    <property type="nucleotide sequence ID" value="NZ_FODS01000002.1"/>
</dbReference>
<dbReference type="Gene3D" id="3.50.50.60">
    <property type="entry name" value="FAD/NAD(P)-binding domain"/>
    <property type="match status" value="1"/>
</dbReference>
<sequence length="380" mass="39545">MAARAQQVDIVVIGAGMAGASVAAELAGAGAGRIVLLEREAQPGYHTTGRSAAIFTLAYGPPVIRALTRASHPFFLGQGPAGTPQDLLRTRGVMFAARADQREALAALHAELGEAVRPLGADQMAERVPLLRPGYAAAGLIDERAADVDVAALHQHYLRVFRADGGHVVTGAEVRGLTRDGAGWRVETEAGDFTAPVVVNAAGAWADEVAALAGVAPLGLRPLRRTAILVAAPEGMVPDPWPMVVDAEEQFYLKPDAGKLLLSPADATLSPPCDAQPEELDVAICVDRIETAFDLQVRRIESKWAGLRSFLPDGDPVAGFAQDAPGFFWLAGQGGYGIQSAPALARAAAALVRGRAVPGDIADLGVSATCLAPARVREMA</sequence>
<dbReference type="OrthoDB" id="7421214at2"/>
<dbReference type="InterPro" id="IPR006076">
    <property type="entry name" value="FAD-dep_OxRdtase"/>
</dbReference>
<organism evidence="3 4">
    <name type="scientific">Salinihabitans flavidus</name>
    <dbReference type="NCBI Taxonomy" id="569882"/>
    <lineage>
        <taxon>Bacteria</taxon>
        <taxon>Pseudomonadati</taxon>
        <taxon>Pseudomonadota</taxon>
        <taxon>Alphaproteobacteria</taxon>
        <taxon>Rhodobacterales</taxon>
        <taxon>Roseobacteraceae</taxon>
        <taxon>Salinihabitans</taxon>
    </lineage>
</organism>
<dbReference type="Gene3D" id="3.30.9.10">
    <property type="entry name" value="D-Amino Acid Oxidase, subunit A, domain 2"/>
    <property type="match status" value="1"/>
</dbReference>
<feature type="domain" description="FAD dependent oxidoreductase" evidence="2">
    <location>
        <begin position="9"/>
        <end position="351"/>
    </location>
</feature>
<gene>
    <name evidence="3" type="ORF">SAMN04490248_102122</name>
</gene>
<dbReference type="GO" id="GO:0016491">
    <property type="term" value="F:oxidoreductase activity"/>
    <property type="evidence" value="ECO:0007669"/>
    <property type="project" value="UniProtKB-KW"/>
</dbReference>
<protein>
    <submittedName>
        <fullName evidence="3">Glycine/D-amino acid oxidase</fullName>
    </submittedName>
</protein>
<name>A0A1H8MK44_9RHOB</name>
<dbReference type="Proteomes" id="UP000198893">
    <property type="component" value="Unassembled WGS sequence"/>
</dbReference>
<evidence type="ECO:0000256" key="1">
    <source>
        <dbReference type="ARBA" id="ARBA00023002"/>
    </source>
</evidence>
<evidence type="ECO:0000313" key="4">
    <source>
        <dbReference type="Proteomes" id="UP000198893"/>
    </source>
</evidence>
<dbReference type="STRING" id="569882.SAMN04490248_102122"/>
<reference evidence="3 4" key="1">
    <citation type="submission" date="2016-10" db="EMBL/GenBank/DDBJ databases">
        <authorList>
            <person name="de Groot N.N."/>
        </authorList>
    </citation>
    <scope>NUCLEOTIDE SEQUENCE [LARGE SCALE GENOMIC DNA]</scope>
    <source>
        <strain evidence="3 4">DSM 27842</strain>
    </source>
</reference>
<evidence type="ECO:0000259" key="2">
    <source>
        <dbReference type="Pfam" id="PF01266"/>
    </source>
</evidence>
<dbReference type="AlphaFoldDB" id="A0A1H8MK44"/>
<dbReference type="PANTHER" id="PTHR13847">
    <property type="entry name" value="SARCOSINE DEHYDROGENASE-RELATED"/>
    <property type="match status" value="1"/>
</dbReference>
<proteinExistence type="predicted"/>
<dbReference type="InterPro" id="IPR036188">
    <property type="entry name" value="FAD/NAD-bd_sf"/>
</dbReference>
<accession>A0A1H8MK44</accession>
<keyword evidence="4" id="KW-1185">Reference proteome</keyword>
<dbReference type="PANTHER" id="PTHR13847:SF287">
    <property type="entry name" value="FAD-DEPENDENT OXIDOREDUCTASE DOMAIN-CONTAINING PROTEIN 1"/>
    <property type="match status" value="1"/>
</dbReference>
<keyword evidence="1" id="KW-0560">Oxidoreductase</keyword>